<proteinExistence type="predicted"/>
<dbReference type="Proteomes" id="UP000663836">
    <property type="component" value="Unassembled WGS sequence"/>
</dbReference>
<protein>
    <submittedName>
        <fullName evidence="1">Uncharacterized protein</fullName>
    </submittedName>
</protein>
<name>A0A820A0Y3_9BILA</name>
<accession>A0A820A0Y3</accession>
<evidence type="ECO:0000313" key="1">
    <source>
        <dbReference type="EMBL" id="CAF4178659.1"/>
    </source>
</evidence>
<dbReference type="AlphaFoldDB" id="A0A820A0Y3"/>
<feature type="non-terminal residue" evidence="1">
    <location>
        <position position="1"/>
    </location>
</feature>
<organism evidence="1 2">
    <name type="scientific">Rotaria sordida</name>
    <dbReference type="NCBI Taxonomy" id="392033"/>
    <lineage>
        <taxon>Eukaryota</taxon>
        <taxon>Metazoa</taxon>
        <taxon>Spiralia</taxon>
        <taxon>Gnathifera</taxon>
        <taxon>Rotifera</taxon>
        <taxon>Eurotatoria</taxon>
        <taxon>Bdelloidea</taxon>
        <taxon>Philodinida</taxon>
        <taxon>Philodinidae</taxon>
        <taxon>Rotaria</taxon>
    </lineage>
</organism>
<sequence>IEELSLVNHKPQNRKQTYESNSNNQTLLLIEYFFLNKLYISDVHDDYIEQFLFHTKTYLQKNIIVYVDYESLQRVTHNFTRDSTRINCAKISKLHLWSQEKRSNSLEEYFPYAKIYYRLY</sequence>
<gene>
    <name evidence="1" type="ORF">JBS370_LOCUS35395</name>
</gene>
<comment type="caution">
    <text evidence="1">The sequence shown here is derived from an EMBL/GenBank/DDBJ whole genome shotgun (WGS) entry which is preliminary data.</text>
</comment>
<reference evidence="1" key="1">
    <citation type="submission" date="2021-02" db="EMBL/GenBank/DDBJ databases">
        <authorList>
            <person name="Nowell W R."/>
        </authorList>
    </citation>
    <scope>NUCLEOTIDE SEQUENCE</scope>
</reference>
<dbReference type="EMBL" id="CAJOBD010012278">
    <property type="protein sequence ID" value="CAF4178659.1"/>
    <property type="molecule type" value="Genomic_DNA"/>
</dbReference>
<evidence type="ECO:0000313" key="2">
    <source>
        <dbReference type="Proteomes" id="UP000663836"/>
    </source>
</evidence>